<dbReference type="STRING" id="168276.SAMN05444580_105163"/>
<dbReference type="AlphaFoldDB" id="A0A1G6VWQ6"/>
<evidence type="ECO:0000313" key="2">
    <source>
        <dbReference type="Proteomes" id="UP000199417"/>
    </source>
</evidence>
<keyword evidence="2" id="KW-1185">Reference proteome</keyword>
<sequence length="171" mass="16194">MPTSFRNRSLFRSLVMRAGASMAVGAAIVGGVVVAGSGVASAAQVNCVSPPSANDIRVIGDASCGATATGTGIANSGATDSGTAVSVSDGGSATTFATGFGVALAGSKGAGQSYAYSIGGGISRAHAENGQTTVALAGWGSGATAQADGVNCVGPLSFAINLNTGAACAMR</sequence>
<dbReference type="Proteomes" id="UP000199417">
    <property type="component" value="Unassembled WGS sequence"/>
</dbReference>
<protein>
    <submittedName>
        <fullName evidence="1">Uncharacterized protein</fullName>
    </submittedName>
</protein>
<dbReference type="InterPro" id="IPR046652">
    <property type="entry name" value="DUF6764"/>
</dbReference>
<organism evidence="1 2">
    <name type="scientific">Rhodococcus tukisamuensis</name>
    <dbReference type="NCBI Taxonomy" id="168276"/>
    <lineage>
        <taxon>Bacteria</taxon>
        <taxon>Bacillati</taxon>
        <taxon>Actinomycetota</taxon>
        <taxon>Actinomycetes</taxon>
        <taxon>Mycobacteriales</taxon>
        <taxon>Nocardiaceae</taxon>
        <taxon>Rhodococcus</taxon>
    </lineage>
</organism>
<dbReference type="Pfam" id="PF20550">
    <property type="entry name" value="DUF6764"/>
    <property type="match status" value="1"/>
</dbReference>
<gene>
    <name evidence="1" type="ORF">SAMN05444580_105163</name>
</gene>
<evidence type="ECO:0000313" key="1">
    <source>
        <dbReference type="EMBL" id="SDD58011.1"/>
    </source>
</evidence>
<proteinExistence type="predicted"/>
<dbReference type="EMBL" id="FNAB01000005">
    <property type="protein sequence ID" value="SDD58011.1"/>
    <property type="molecule type" value="Genomic_DNA"/>
</dbReference>
<reference evidence="1 2" key="1">
    <citation type="submission" date="2016-10" db="EMBL/GenBank/DDBJ databases">
        <authorList>
            <person name="de Groot N.N."/>
        </authorList>
    </citation>
    <scope>NUCLEOTIDE SEQUENCE [LARGE SCALE GENOMIC DNA]</scope>
    <source>
        <strain evidence="1 2">JCM 11308</strain>
    </source>
</reference>
<name>A0A1G6VWQ6_9NOCA</name>
<accession>A0A1G6VWQ6</accession>